<organism evidence="3 4">
    <name type="scientific">Acanthopleuribacter pedis</name>
    <dbReference type="NCBI Taxonomy" id="442870"/>
    <lineage>
        <taxon>Bacteria</taxon>
        <taxon>Pseudomonadati</taxon>
        <taxon>Acidobacteriota</taxon>
        <taxon>Holophagae</taxon>
        <taxon>Acanthopleuribacterales</taxon>
        <taxon>Acanthopleuribacteraceae</taxon>
        <taxon>Acanthopleuribacter</taxon>
    </lineage>
</organism>
<feature type="signal peptide" evidence="1">
    <location>
        <begin position="1"/>
        <end position="19"/>
    </location>
</feature>
<keyword evidence="1" id="KW-0732">Signal</keyword>
<dbReference type="Proteomes" id="UP000664417">
    <property type="component" value="Unassembled WGS sequence"/>
</dbReference>
<feature type="chain" id="PRO_5035151509" description="Glucodextranase-like C-terminal domain-containing protein" evidence="1">
    <location>
        <begin position="20"/>
        <end position="263"/>
    </location>
</feature>
<dbReference type="Gene3D" id="2.60.40.1190">
    <property type="match status" value="1"/>
</dbReference>
<dbReference type="CDD" id="cd09626">
    <property type="entry name" value="DOMON_glucodextranase_like"/>
    <property type="match status" value="1"/>
</dbReference>
<dbReference type="RefSeq" id="WP_207858745.1">
    <property type="nucleotide sequence ID" value="NZ_JAFREP010000007.1"/>
</dbReference>
<gene>
    <name evidence="3" type="ORF">J3U88_10690</name>
</gene>
<sequence length="263" mass="28108">MKNQWFGLLLAGLCSLATAGEVTFKDPSGDDDGPGGYIYPTDAVYRPGSFDLTELTVKAKGKKVDFEVSVAQKLDDPWGMGTGFSVQMVFIFIDTKEGGHTQGVPGTNVTFAKDSAWDKVVILSPQSKSRVTSEAKEKAADIIGDIVVPTRTNGKGKSISGSVKLKDLGEGDPTTWGYQVVVQSNEGFPGKTDLLTRKVNEFEGQHRFGGGNDGDCDPHVADILAGAGKGEDSEKQAQYDMLKYACDEEGNGKQAVLTMVRAK</sequence>
<accession>A0A8J7Q6H1</accession>
<proteinExistence type="predicted"/>
<dbReference type="EMBL" id="JAFREP010000007">
    <property type="protein sequence ID" value="MBO1318927.1"/>
    <property type="molecule type" value="Genomic_DNA"/>
</dbReference>
<dbReference type="AlphaFoldDB" id="A0A8J7Q6H1"/>
<reference evidence="3" key="1">
    <citation type="submission" date="2021-03" db="EMBL/GenBank/DDBJ databases">
        <authorList>
            <person name="Wang G."/>
        </authorList>
    </citation>
    <scope>NUCLEOTIDE SEQUENCE</scope>
    <source>
        <strain evidence="3">KCTC 12899</strain>
    </source>
</reference>
<evidence type="ECO:0000259" key="2">
    <source>
        <dbReference type="Pfam" id="PF09985"/>
    </source>
</evidence>
<dbReference type="InterPro" id="IPR019248">
    <property type="entry name" value="Glucodextran_C"/>
</dbReference>
<dbReference type="Pfam" id="PF09985">
    <property type="entry name" value="Glucodextran_C"/>
    <property type="match status" value="1"/>
</dbReference>
<dbReference type="SUPFAM" id="SSF49344">
    <property type="entry name" value="CBD9-like"/>
    <property type="match status" value="1"/>
</dbReference>
<evidence type="ECO:0000313" key="3">
    <source>
        <dbReference type="EMBL" id="MBO1318927.1"/>
    </source>
</evidence>
<name>A0A8J7Q6H1_9BACT</name>
<protein>
    <recommendedName>
        <fullName evidence="2">Glucodextranase-like C-terminal domain-containing protein</fullName>
    </recommendedName>
</protein>
<comment type="caution">
    <text evidence="3">The sequence shown here is derived from an EMBL/GenBank/DDBJ whole genome shotgun (WGS) entry which is preliminary data.</text>
</comment>
<evidence type="ECO:0000256" key="1">
    <source>
        <dbReference type="SAM" id="SignalP"/>
    </source>
</evidence>
<evidence type="ECO:0000313" key="4">
    <source>
        <dbReference type="Proteomes" id="UP000664417"/>
    </source>
</evidence>
<feature type="domain" description="Glucodextranase-like C-terminal" evidence="2">
    <location>
        <begin position="23"/>
        <end position="257"/>
    </location>
</feature>
<keyword evidence="4" id="KW-1185">Reference proteome</keyword>